<dbReference type="Pfam" id="PF25221">
    <property type="entry name" value="5TMH_Lnb"/>
    <property type="match status" value="1"/>
</dbReference>
<evidence type="ECO:0000256" key="2">
    <source>
        <dbReference type="SAM" id="SignalP"/>
    </source>
</evidence>
<evidence type="ECO:0000259" key="3">
    <source>
        <dbReference type="Pfam" id="PF13387"/>
    </source>
</evidence>
<feature type="transmembrane region" description="Helical" evidence="1">
    <location>
        <begin position="386"/>
        <end position="403"/>
    </location>
</feature>
<dbReference type="AlphaFoldDB" id="A0A095ZIZ1"/>
<proteinExistence type="predicted"/>
<evidence type="ECO:0000259" key="4">
    <source>
        <dbReference type="Pfam" id="PF25221"/>
    </source>
</evidence>
<feature type="domain" description="Lnb-like transmembrane" evidence="4">
    <location>
        <begin position="272"/>
        <end position="408"/>
    </location>
</feature>
<feature type="domain" description="Lnb N-terminal periplasmic" evidence="3">
    <location>
        <begin position="45"/>
        <end position="196"/>
    </location>
</feature>
<evidence type="ECO:0000313" key="6">
    <source>
        <dbReference type="Proteomes" id="UP000029556"/>
    </source>
</evidence>
<organism evidence="5 6">
    <name type="scientific">Hoylesella buccalis DNF00853</name>
    <dbReference type="NCBI Taxonomy" id="1401074"/>
    <lineage>
        <taxon>Bacteria</taxon>
        <taxon>Pseudomonadati</taxon>
        <taxon>Bacteroidota</taxon>
        <taxon>Bacteroidia</taxon>
        <taxon>Bacteroidales</taxon>
        <taxon>Prevotellaceae</taxon>
        <taxon>Hoylesella</taxon>
    </lineage>
</organism>
<dbReference type="EMBL" id="JRNN01000072">
    <property type="protein sequence ID" value="KGF34281.1"/>
    <property type="molecule type" value="Genomic_DNA"/>
</dbReference>
<dbReference type="InterPro" id="IPR025178">
    <property type="entry name" value="Lnb_N"/>
</dbReference>
<evidence type="ECO:0000313" key="5">
    <source>
        <dbReference type="EMBL" id="KGF34281.1"/>
    </source>
</evidence>
<gene>
    <name evidence="5" type="ORF">HMPREF2137_08690</name>
</gene>
<feature type="transmembrane region" description="Helical" evidence="1">
    <location>
        <begin position="274"/>
        <end position="294"/>
    </location>
</feature>
<dbReference type="InterPro" id="IPR057436">
    <property type="entry name" value="5TMH_Lnb"/>
</dbReference>
<feature type="signal peptide" evidence="2">
    <location>
        <begin position="1"/>
        <end position="35"/>
    </location>
</feature>
<comment type="caution">
    <text evidence="5">The sequence shown here is derived from an EMBL/GenBank/DDBJ whole genome shotgun (WGS) entry which is preliminary data.</text>
</comment>
<keyword evidence="2" id="KW-0732">Signal</keyword>
<dbReference type="Pfam" id="PF13387">
    <property type="entry name" value="Lnb_N"/>
    <property type="match status" value="1"/>
</dbReference>
<reference evidence="5 6" key="1">
    <citation type="submission" date="2014-07" db="EMBL/GenBank/DDBJ databases">
        <authorList>
            <person name="McCorrison J."/>
            <person name="Sanka R."/>
            <person name="Torralba M."/>
            <person name="Gillis M."/>
            <person name="Haft D.H."/>
            <person name="Methe B."/>
            <person name="Sutton G."/>
            <person name="Nelson K.E."/>
        </authorList>
    </citation>
    <scope>NUCLEOTIDE SEQUENCE [LARGE SCALE GENOMIC DNA]</scope>
    <source>
        <strain evidence="5 6">DNF00853</strain>
    </source>
</reference>
<keyword evidence="1" id="KW-0812">Transmembrane</keyword>
<protein>
    <submittedName>
        <fullName evidence="5">Uncharacterized protein</fullName>
    </submittedName>
</protein>
<keyword evidence="1" id="KW-0472">Membrane</keyword>
<feature type="transmembrane region" description="Helical" evidence="1">
    <location>
        <begin position="331"/>
        <end position="350"/>
    </location>
</feature>
<dbReference type="Proteomes" id="UP000029556">
    <property type="component" value="Unassembled WGS sequence"/>
</dbReference>
<sequence length="411" mass="47709">MGNISYFCIVKRFTTHLKYLLVLVAFLLTTQQTNAQVDSVLLKSMDSVKISLLTCGPGDQIYSYYGHTAIHYNDVDRQQDIVVNYGMFSFQKSYFILRFVFGLTDYEMGIQDINDFIASYARRGSWVKEQQLNLTREEKWAITQAIDVNYRPENRVYRYNYFYDNCTTRARDMIINHINGNVLYAENKNVTTSYRQMIHQWNEQHRWAQFGNDLLLGVKADAKTDNAQQQFLPDSLREDFAHALVIDRQGQRRNLVDSTSYLIQPSEKPVEKAAVTPIVCAILWLILTLITCLVEWKTGRILWVYDLIAMLVTGTAGLILLAMVFSQHPTVQLNFQILLLCPLNLFYLFPTIKALRMGRLHSYIKLYSLLLAANLMLAFFQTYAEGMVIVALSLLLRYGWLMIHTYRKPVK</sequence>
<feature type="transmembrane region" description="Helical" evidence="1">
    <location>
        <begin position="301"/>
        <end position="325"/>
    </location>
</feature>
<feature type="chain" id="PRO_5001916106" evidence="2">
    <location>
        <begin position="36"/>
        <end position="411"/>
    </location>
</feature>
<evidence type="ECO:0000256" key="1">
    <source>
        <dbReference type="SAM" id="Phobius"/>
    </source>
</evidence>
<keyword evidence="1" id="KW-1133">Transmembrane helix</keyword>
<accession>A0A095ZIZ1</accession>
<dbReference type="OrthoDB" id="319167at2"/>
<feature type="transmembrane region" description="Helical" evidence="1">
    <location>
        <begin position="362"/>
        <end position="380"/>
    </location>
</feature>
<dbReference type="RefSeq" id="WP_081941900.1">
    <property type="nucleotide sequence ID" value="NZ_JRNN01000072.1"/>
</dbReference>
<name>A0A095ZIZ1_9BACT</name>